<comment type="caution">
    <text evidence="2">The sequence shown here is derived from an EMBL/GenBank/DDBJ whole genome shotgun (WGS) entry which is preliminary data.</text>
</comment>
<sequence length="93" mass="10284">MNPNALVIPRLLIQRHQQEGSWISPEVKSPLRTATDTSSLDHPPTQTEKGLRRSKTSKLNVSLVVELTVDSSTPVNTRSIHSSTTHKVTGVCW</sequence>
<accession>A0A9N7Y9T6</accession>
<evidence type="ECO:0000313" key="2">
    <source>
        <dbReference type="EMBL" id="CAB1417961.1"/>
    </source>
</evidence>
<protein>
    <submittedName>
        <fullName evidence="2">Uncharacterized protein</fullName>
    </submittedName>
</protein>
<dbReference type="Proteomes" id="UP001153269">
    <property type="component" value="Unassembled WGS sequence"/>
</dbReference>
<feature type="compositionally biased region" description="Polar residues" evidence="1">
    <location>
        <begin position="73"/>
        <end position="87"/>
    </location>
</feature>
<dbReference type="AlphaFoldDB" id="A0A9N7Y9T6"/>
<feature type="compositionally biased region" description="Polar residues" evidence="1">
    <location>
        <begin position="32"/>
        <end position="48"/>
    </location>
</feature>
<name>A0A9N7Y9T6_PLEPL</name>
<reference evidence="2" key="1">
    <citation type="submission" date="2020-03" db="EMBL/GenBank/DDBJ databases">
        <authorList>
            <person name="Weist P."/>
        </authorList>
    </citation>
    <scope>NUCLEOTIDE SEQUENCE</scope>
</reference>
<organism evidence="2 3">
    <name type="scientific">Pleuronectes platessa</name>
    <name type="common">European plaice</name>
    <dbReference type="NCBI Taxonomy" id="8262"/>
    <lineage>
        <taxon>Eukaryota</taxon>
        <taxon>Metazoa</taxon>
        <taxon>Chordata</taxon>
        <taxon>Craniata</taxon>
        <taxon>Vertebrata</taxon>
        <taxon>Euteleostomi</taxon>
        <taxon>Actinopterygii</taxon>
        <taxon>Neopterygii</taxon>
        <taxon>Teleostei</taxon>
        <taxon>Neoteleostei</taxon>
        <taxon>Acanthomorphata</taxon>
        <taxon>Carangaria</taxon>
        <taxon>Pleuronectiformes</taxon>
        <taxon>Pleuronectoidei</taxon>
        <taxon>Pleuronectidae</taxon>
        <taxon>Pleuronectes</taxon>
    </lineage>
</organism>
<evidence type="ECO:0000256" key="1">
    <source>
        <dbReference type="SAM" id="MobiDB-lite"/>
    </source>
</evidence>
<dbReference type="EMBL" id="CADEAL010000295">
    <property type="protein sequence ID" value="CAB1417961.1"/>
    <property type="molecule type" value="Genomic_DNA"/>
</dbReference>
<feature type="region of interest" description="Disordered" evidence="1">
    <location>
        <begin position="73"/>
        <end position="93"/>
    </location>
</feature>
<proteinExistence type="predicted"/>
<keyword evidence="3" id="KW-1185">Reference proteome</keyword>
<gene>
    <name evidence="2" type="ORF">PLEPLA_LOCUS5783</name>
</gene>
<evidence type="ECO:0000313" key="3">
    <source>
        <dbReference type="Proteomes" id="UP001153269"/>
    </source>
</evidence>
<feature type="region of interest" description="Disordered" evidence="1">
    <location>
        <begin position="18"/>
        <end position="55"/>
    </location>
</feature>